<sequence length="115" mass="12879">MCKIHVAVIIHRSATQVASSSFPGIAQLSAFRFYCAHFSHPHIWMLSTKWTAPLSLQRARFLTTLSIHLQHVEPCKITEDSSPPTSLSRPAEPPSPDKWRSVPNCTSSPLFHNFA</sequence>
<dbReference type="AlphaFoldDB" id="A6KJ82"/>
<evidence type="ECO:0000313" key="2">
    <source>
        <dbReference type="EMBL" id="EDL76034.1"/>
    </source>
</evidence>
<protein>
    <submittedName>
        <fullName evidence="2">Similar to Hus1 homolog, isoform CRA_b</fullName>
    </submittedName>
</protein>
<evidence type="ECO:0000256" key="1">
    <source>
        <dbReference type="SAM" id="MobiDB-lite"/>
    </source>
</evidence>
<feature type="region of interest" description="Disordered" evidence="1">
    <location>
        <begin position="76"/>
        <end position="115"/>
    </location>
</feature>
<evidence type="ECO:0000313" key="3">
    <source>
        <dbReference type="Proteomes" id="UP000234681"/>
    </source>
</evidence>
<organism evidence="2 3">
    <name type="scientific">Rattus norvegicus</name>
    <name type="common">Rat</name>
    <dbReference type="NCBI Taxonomy" id="10116"/>
    <lineage>
        <taxon>Eukaryota</taxon>
        <taxon>Metazoa</taxon>
        <taxon>Chordata</taxon>
        <taxon>Craniata</taxon>
        <taxon>Vertebrata</taxon>
        <taxon>Euteleostomi</taxon>
        <taxon>Mammalia</taxon>
        <taxon>Eutheria</taxon>
        <taxon>Euarchontoglires</taxon>
        <taxon>Glires</taxon>
        <taxon>Rodentia</taxon>
        <taxon>Myomorpha</taxon>
        <taxon>Muroidea</taxon>
        <taxon>Muridae</taxon>
        <taxon>Murinae</taxon>
        <taxon>Rattus</taxon>
    </lineage>
</organism>
<reference evidence="3" key="1">
    <citation type="submission" date="2005-09" db="EMBL/GenBank/DDBJ databases">
        <authorList>
            <person name="Mural R.J."/>
            <person name="Li P.W."/>
            <person name="Adams M.D."/>
            <person name="Amanatides P.G."/>
            <person name="Baden-Tillson H."/>
            <person name="Barnstead M."/>
            <person name="Chin S.H."/>
            <person name="Dew I."/>
            <person name="Evans C.A."/>
            <person name="Ferriera S."/>
            <person name="Flanigan M."/>
            <person name="Fosler C."/>
            <person name="Glodek A."/>
            <person name="Gu Z."/>
            <person name="Holt R.A."/>
            <person name="Jennings D."/>
            <person name="Kraft C.L."/>
            <person name="Lu F."/>
            <person name="Nguyen T."/>
            <person name="Nusskern D.R."/>
            <person name="Pfannkoch C.M."/>
            <person name="Sitter C."/>
            <person name="Sutton G.G."/>
            <person name="Venter J.C."/>
            <person name="Wang Z."/>
            <person name="Woodage T."/>
            <person name="Zheng X.H."/>
            <person name="Zhong F."/>
        </authorList>
    </citation>
    <scope>NUCLEOTIDE SEQUENCE [LARGE SCALE GENOMIC DNA]</scope>
    <source>
        <strain>BN</strain>
        <strain evidence="3">Sprague-Dawley</strain>
    </source>
</reference>
<name>A6KJ82_RAT</name>
<proteinExistence type="predicted"/>
<feature type="compositionally biased region" description="Polar residues" evidence="1">
    <location>
        <begin position="103"/>
        <end position="115"/>
    </location>
</feature>
<gene>
    <name evidence="2" type="primary">LOC498411</name>
    <name evidence="2" type="ORF">rCG_24462</name>
</gene>
<dbReference type="Proteomes" id="UP000234681">
    <property type="component" value="Chromosome 14"/>
</dbReference>
<dbReference type="EMBL" id="CH474055">
    <property type="protein sequence ID" value="EDL76034.1"/>
    <property type="molecule type" value="Genomic_DNA"/>
</dbReference>
<accession>A6KJ82</accession>